<dbReference type="EMBL" id="CALLCH030000021">
    <property type="protein sequence ID" value="CAI4220103.1"/>
    <property type="molecule type" value="Genomic_DNA"/>
</dbReference>
<dbReference type="OrthoDB" id="206213at2759"/>
<dbReference type="Proteomes" id="UP000838763">
    <property type="component" value="Unassembled WGS sequence"/>
</dbReference>
<dbReference type="Gene3D" id="3.90.79.10">
    <property type="entry name" value="Nucleoside Triphosphate Pyrophosphohydrolase"/>
    <property type="match status" value="1"/>
</dbReference>
<evidence type="ECO:0000313" key="2">
    <source>
        <dbReference type="EMBL" id="CAI4220103.1"/>
    </source>
</evidence>
<dbReference type="AlphaFoldDB" id="A0A9P1HDK0"/>
<feature type="domain" description="Nudix hydrolase" evidence="1">
    <location>
        <begin position="9"/>
        <end position="163"/>
    </location>
</feature>
<dbReference type="InterPro" id="IPR000086">
    <property type="entry name" value="NUDIX_hydrolase_dom"/>
</dbReference>
<sequence>MENTIAGLTRRHVVSCFIFKGLAPSSAEPPRVALFRRSSKVRTYQHRLAPISGSVEKSDATPLDAAWRELQEETTLNSRSLQLRRQGKQYSFIDEALKREWVIFPFAFDLVPLEKGGKGEAGIKIDWEHQEWQWHNPREVTDSDEFGGVPTSRPVSAVPGWSMTLTIATLSVEVQDQAQWWRQARMIAWNIWKNGRESMGAAILNVLISSLKRLESLVLPKWDEMQSVERGKLIEKVLADYTEQRQGVNGDISNAFNTLIAETETRVADRPIRILTLSASSIIARCLVDAIVSTKHSFDIRILESRPLFEGLARSTTRRYSPESADIISANGDTCNKIGSLPAVLSTKHVSPGAKVIVVADREKLYPFEPPPREENDRGEVTESWKYAESTATAEEAIVSSELDAPSIGNVKNLYFEWVEAGFIDHYLFEDGLKTATDVQRLASVVEGDASRYFDDL</sequence>
<dbReference type="CDD" id="cd18872">
    <property type="entry name" value="NUDIX_eIF-2B"/>
    <property type="match status" value="1"/>
</dbReference>
<organism evidence="2 3">
    <name type="scientific">Parascedosporium putredinis</name>
    <dbReference type="NCBI Taxonomy" id="1442378"/>
    <lineage>
        <taxon>Eukaryota</taxon>
        <taxon>Fungi</taxon>
        <taxon>Dikarya</taxon>
        <taxon>Ascomycota</taxon>
        <taxon>Pezizomycotina</taxon>
        <taxon>Sordariomycetes</taxon>
        <taxon>Hypocreomycetidae</taxon>
        <taxon>Microascales</taxon>
        <taxon>Microascaceae</taxon>
        <taxon>Parascedosporium</taxon>
    </lineage>
</organism>
<dbReference type="GO" id="GO:0019509">
    <property type="term" value="P:L-methionine salvage from methylthioadenosine"/>
    <property type="evidence" value="ECO:0007669"/>
    <property type="project" value="TreeGrafter"/>
</dbReference>
<dbReference type="PANTHER" id="PTHR43475">
    <property type="entry name" value="METHYLTHIORIBOSE-1-PHOSPHATE ISOMERASE"/>
    <property type="match status" value="1"/>
</dbReference>
<dbReference type="PANTHER" id="PTHR43475:SF3">
    <property type="entry name" value="TRANSLATION INITIATION FACTOR EIF-2B SUBUNIT FAMILY PROTEIN (AFU_ORTHOLOGUE AFUA_2G14290)"/>
    <property type="match status" value="1"/>
</dbReference>
<accession>A0A9P1HDK0</accession>
<dbReference type="InterPro" id="IPR015797">
    <property type="entry name" value="NUDIX_hydrolase-like_dom_sf"/>
</dbReference>
<dbReference type="SUPFAM" id="SSF100950">
    <property type="entry name" value="NagB/RpiA/CoA transferase-like"/>
    <property type="match status" value="1"/>
</dbReference>
<evidence type="ECO:0000313" key="3">
    <source>
        <dbReference type="Proteomes" id="UP000838763"/>
    </source>
</evidence>
<evidence type="ECO:0000259" key="1">
    <source>
        <dbReference type="PROSITE" id="PS51462"/>
    </source>
</evidence>
<keyword evidence="3" id="KW-1185">Reference proteome</keyword>
<dbReference type="PROSITE" id="PS51462">
    <property type="entry name" value="NUDIX"/>
    <property type="match status" value="1"/>
</dbReference>
<name>A0A9P1HDK0_9PEZI</name>
<gene>
    <name evidence="2" type="ORF">PPNO1_LOCUS9643</name>
</gene>
<reference evidence="2" key="1">
    <citation type="submission" date="2022-11" db="EMBL/GenBank/DDBJ databases">
        <authorList>
            <person name="Scott C."/>
            <person name="Bruce N."/>
        </authorList>
    </citation>
    <scope>NUCLEOTIDE SEQUENCE</scope>
</reference>
<dbReference type="InterPro" id="IPR042529">
    <property type="entry name" value="IF_2B-like_C"/>
</dbReference>
<protein>
    <recommendedName>
        <fullName evidence="1">Nudix hydrolase domain-containing protein</fullName>
    </recommendedName>
</protein>
<dbReference type="GO" id="GO:0046523">
    <property type="term" value="F:S-methyl-5-thioribose-1-phosphate isomerase activity"/>
    <property type="evidence" value="ECO:0007669"/>
    <property type="project" value="TreeGrafter"/>
</dbReference>
<dbReference type="Pfam" id="PF00293">
    <property type="entry name" value="NUDIX"/>
    <property type="match status" value="1"/>
</dbReference>
<proteinExistence type="predicted"/>
<dbReference type="SUPFAM" id="SSF55811">
    <property type="entry name" value="Nudix"/>
    <property type="match status" value="1"/>
</dbReference>
<comment type="caution">
    <text evidence="2">The sequence shown here is derived from an EMBL/GenBank/DDBJ whole genome shotgun (WGS) entry which is preliminary data.</text>
</comment>
<dbReference type="InterPro" id="IPR037171">
    <property type="entry name" value="NagB/RpiA_transferase-like"/>
</dbReference>
<dbReference type="Gene3D" id="3.40.50.10470">
    <property type="entry name" value="Translation initiation factor eif-2b, domain 2"/>
    <property type="match status" value="2"/>
</dbReference>